<feature type="region of interest" description="Disordered" evidence="2">
    <location>
        <begin position="371"/>
        <end position="393"/>
    </location>
</feature>
<feature type="domain" description="C2H2-type" evidence="3">
    <location>
        <begin position="396"/>
        <end position="418"/>
    </location>
</feature>
<evidence type="ECO:0000259" key="3">
    <source>
        <dbReference type="PROSITE" id="PS50157"/>
    </source>
</evidence>
<feature type="compositionally biased region" description="Basic and acidic residues" evidence="2">
    <location>
        <begin position="243"/>
        <end position="259"/>
    </location>
</feature>
<name>A0A218W8Y2_PUNGR</name>
<evidence type="ECO:0000313" key="4">
    <source>
        <dbReference type="EMBL" id="OWM69106.1"/>
    </source>
</evidence>
<feature type="domain" description="C2H2-type" evidence="3">
    <location>
        <begin position="118"/>
        <end position="150"/>
    </location>
</feature>
<dbReference type="GO" id="GO:0008270">
    <property type="term" value="F:zinc ion binding"/>
    <property type="evidence" value="ECO:0007669"/>
    <property type="project" value="UniProtKB-KW"/>
</dbReference>
<keyword evidence="1" id="KW-0863">Zinc-finger</keyword>
<keyword evidence="1" id="KW-0479">Metal-binding</keyword>
<dbReference type="AlphaFoldDB" id="A0A218W8Y2"/>
<dbReference type="PROSITE" id="PS00028">
    <property type="entry name" value="ZINC_FINGER_C2H2_1"/>
    <property type="match status" value="4"/>
</dbReference>
<reference evidence="5" key="1">
    <citation type="journal article" date="2017" name="Plant J.">
        <title>The pomegranate (Punica granatum L.) genome and the genomics of punicalagin biosynthesis.</title>
        <authorList>
            <person name="Qin G."/>
            <person name="Xu C."/>
            <person name="Ming R."/>
            <person name="Tang H."/>
            <person name="Guyot R."/>
            <person name="Kramer E.M."/>
            <person name="Hu Y."/>
            <person name="Yi X."/>
            <person name="Qi Y."/>
            <person name="Xu X."/>
            <person name="Gao Z."/>
            <person name="Pan H."/>
            <person name="Jian J."/>
            <person name="Tian Y."/>
            <person name="Yue Z."/>
            <person name="Xu Y."/>
        </authorList>
    </citation>
    <scope>NUCLEOTIDE SEQUENCE [LARGE SCALE GENOMIC DNA]</scope>
    <source>
        <strain evidence="5">cv. Dabenzi</strain>
    </source>
</reference>
<feature type="region of interest" description="Disordered" evidence="2">
    <location>
        <begin position="428"/>
        <end position="485"/>
    </location>
</feature>
<evidence type="ECO:0000256" key="2">
    <source>
        <dbReference type="SAM" id="MobiDB-lite"/>
    </source>
</evidence>
<keyword evidence="1" id="KW-0862">Zinc</keyword>
<accession>A0A218W8Y2</accession>
<dbReference type="InterPro" id="IPR036236">
    <property type="entry name" value="Znf_C2H2_sf"/>
</dbReference>
<dbReference type="InterPro" id="IPR013087">
    <property type="entry name" value="Znf_C2H2_type"/>
</dbReference>
<dbReference type="PANTHER" id="PTHR47591">
    <property type="entry name" value="ZINC FINGER PROTEIN ZAT2-RELATED"/>
    <property type="match status" value="1"/>
</dbReference>
<dbReference type="SMART" id="SM00355">
    <property type="entry name" value="ZnF_C2H2"/>
    <property type="match status" value="4"/>
</dbReference>
<dbReference type="PANTHER" id="PTHR47591:SF1">
    <property type="entry name" value="ZINC FINGER PROTEIN ZAT2-RELATED"/>
    <property type="match status" value="1"/>
</dbReference>
<dbReference type="Pfam" id="PF13912">
    <property type="entry name" value="zf-C2H2_6"/>
    <property type="match status" value="4"/>
</dbReference>
<feature type="region of interest" description="Disordered" evidence="2">
    <location>
        <begin position="230"/>
        <end position="261"/>
    </location>
</feature>
<feature type="compositionally biased region" description="Polar residues" evidence="2">
    <location>
        <begin position="88"/>
        <end position="98"/>
    </location>
</feature>
<organism evidence="4 5">
    <name type="scientific">Punica granatum</name>
    <name type="common">Pomegranate</name>
    <dbReference type="NCBI Taxonomy" id="22663"/>
    <lineage>
        <taxon>Eukaryota</taxon>
        <taxon>Viridiplantae</taxon>
        <taxon>Streptophyta</taxon>
        <taxon>Embryophyta</taxon>
        <taxon>Tracheophyta</taxon>
        <taxon>Spermatophyta</taxon>
        <taxon>Magnoliopsida</taxon>
        <taxon>eudicotyledons</taxon>
        <taxon>Gunneridae</taxon>
        <taxon>Pentapetalae</taxon>
        <taxon>rosids</taxon>
        <taxon>malvids</taxon>
        <taxon>Myrtales</taxon>
        <taxon>Lythraceae</taxon>
        <taxon>Punica</taxon>
    </lineage>
</organism>
<feature type="compositionally biased region" description="Polar residues" evidence="2">
    <location>
        <begin position="9"/>
        <end position="19"/>
    </location>
</feature>
<protein>
    <recommendedName>
        <fullName evidence="3">C2H2-type domain-containing protein</fullName>
    </recommendedName>
</protein>
<feature type="domain" description="C2H2-type" evidence="3">
    <location>
        <begin position="45"/>
        <end position="72"/>
    </location>
</feature>
<proteinExistence type="predicted"/>
<evidence type="ECO:0000313" key="5">
    <source>
        <dbReference type="Proteomes" id="UP000197138"/>
    </source>
</evidence>
<dbReference type="EMBL" id="MTKT01004939">
    <property type="protein sequence ID" value="OWM69106.1"/>
    <property type="molecule type" value="Genomic_DNA"/>
</dbReference>
<dbReference type="Gene3D" id="3.30.160.60">
    <property type="entry name" value="Classic Zinc Finger"/>
    <property type="match status" value="2"/>
</dbReference>
<feature type="region of interest" description="Disordered" evidence="2">
    <location>
        <begin position="329"/>
        <end position="354"/>
    </location>
</feature>
<dbReference type="SUPFAM" id="SSF57667">
    <property type="entry name" value="beta-beta-alpha zinc fingers"/>
    <property type="match status" value="2"/>
</dbReference>
<feature type="domain" description="C2H2-type" evidence="3">
    <location>
        <begin position="313"/>
        <end position="340"/>
    </location>
</feature>
<feature type="region of interest" description="Disordered" evidence="2">
    <location>
        <begin position="1"/>
        <end position="47"/>
    </location>
</feature>
<feature type="region of interest" description="Disordered" evidence="2">
    <location>
        <begin position="143"/>
        <end position="174"/>
    </location>
</feature>
<sequence>MREFDSPGEDSSSPDNTPNKDPLRFKFKLSKAEEESSSSQSPGTRTCEFCGREFANGKALGGHIRIHTQAMKNNNAGVSRTTDRLKQKSNLRPNTNNGKDAAAVLWGPERSENWEKEQICRICNRTFPSVKSLFGHMRFHPERTYRGAQPPSSEEQSKTSYSTSEESDQEIELTKRCSLDREVSGRRDLLKDLPNWSRTDKRGRQSTSEAAQSLMRLSCVASYIESDEFPPGFNGQKFVPESPQKKSKLDDGADTEARRGKCVQVQAQPASLTGREFSQMRARPSKELYLNTGEEEANCRETGPTQNQKRVRFQCTTCGRIFPTFQALGGHRSSHNKEKGTIASASHNRQTRLNSPCPVLEASASTEIAGAAPAAASNRVNKEEKGGDPSTATAVHQCGICGRSFETGQALGGHKRCHWPAVELGQLASGEGSGQGDNTGQLSLGPKDESSPGDQASQVGPRGLEIDLNKPPPTEDEDGSVSALN</sequence>
<dbReference type="PROSITE" id="PS50157">
    <property type="entry name" value="ZINC_FINGER_C2H2_2"/>
    <property type="match status" value="4"/>
</dbReference>
<comment type="caution">
    <text evidence="4">The sequence shown here is derived from an EMBL/GenBank/DDBJ whole genome shotgun (WGS) entry which is preliminary data.</text>
</comment>
<feature type="region of interest" description="Disordered" evidence="2">
    <location>
        <begin position="71"/>
        <end position="101"/>
    </location>
</feature>
<feature type="compositionally biased region" description="Polar residues" evidence="2">
    <location>
        <begin position="343"/>
        <end position="354"/>
    </location>
</feature>
<feature type="compositionally biased region" description="Polar residues" evidence="2">
    <location>
        <begin position="71"/>
        <end position="80"/>
    </location>
</feature>
<evidence type="ECO:0000256" key="1">
    <source>
        <dbReference type="PROSITE-ProRule" id="PRU00042"/>
    </source>
</evidence>
<dbReference type="Proteomes" id="UP000197138">
    <property type="component" value="Unassembled WGS sequence"/>
</dbReference>
<gene>
    <name evidence="4" type="ORF">CDL15_Pgr025293</name>
</gene>
<feature type="compositionally biased region" description="Polar residues" evidence="2">
    <location>
        <begin position="150"/>
        <end position="164"/>
    </location>
</feature>